<keyword evidence="4 6" id="KW-1133">Transmembrane helix</keyword>
<dbReference type="PANTHER" id="PTHR30086">
    <property type="entry name" value="ARGININE EXPORTER PROTEIN ARGO"/>
    <property type="match status" value="1"/>
</dbReference>
<dbReference type="GO" id="GO:0005886">
    <property type="term" value="C:plasma membrane"/>
    <property type="evidence" value="ECO:0007669"/>
    <property type="project" value="UniProtKB-SubCell"/>
</dbReference>
<keyword evidence="3 6" id="KW-0812">Transmembrane</keyword>
<protein>
    <recommendedName>
        <fullName evidence="9">LysE family translocator</fullName>
    </recommendedName>
</protein>
<dbReference type="EMBL" id="CP040765">
    <property type="protein sequence ID" value="QDA36902.1"/>
    <property type="molecule type" value="Genomic_DNA"/>
</dbReference>
<keyword evidence="2" id="KW-1003">Cell membrane</keyword>
<evidence type="ECO:0000313" key="7">
    <source>
        <dbReference type="EMBL" id="QDA36902.1"/>
    </source>
</evidence>
<evidence type="ECO:0008006" key="9">
    <source>
        <dbReference type="Google" id="ProtNLM"/>
    </source>
</evidence>
<dbReference type="AlphaFoldDB" id="A0A4Y5STP2"/>
<proteinExistence type="predicted"/>
<feature type="transmembrane region" description="Helical" evidence="6">
    <location>
        <begin position="70"/>
        <end position="88"/>
    </location>
</feature>
<dbReference type="RefSeq" id="WP_139616582.1">
    <property type="nucleotide sequence ID" value="NZ_CP040765.1"/>
</dbReference>
<reference evidence="8" key="1">
    <citation type="submission" date="2019-05" db="EMBL/GenBank/DDBJ databases">
        <title>Tamlana fucoidanivorans sp. nov., isolated from the surface of algae collected from Fujian province in China.</title>
        <authorList>
            <person name="Li J."/>
        </authorList>
    </citation>
    <scope>NUCLEOTIDE SEQUENCE [LARGE SCALE GENOMIC DNA]</scope>
    <source>
        <strain evidence="8">2251</strain>
        <plasmid evidence="8">unnamed1</plasmid>
    </source>
</reference>
<evidence type="ECO:0000256" key="6">
    <source>
        <dbReference type="SAM" id="Phobius"/>
    </source>
</evidence>
<dbReference type="Proteomes" id="UP000296374">
    <property type="component" value="Plasmid unnamed1"/>
</dbReference>
<keyword evidence="7" id="KW-0614">Plasmid</keyword>
<evidence type="ECO:0000256" key="5">
    <source>
        <dbReference type="ARBA" id="ARBA00023136"/>
    </source>
</evidence>
<evidence type="ECO:0000256" key="4">
    <source>
        <dbReference type="ARBA" id="ARBA00022989"/>
    </source>
</evidence>
<dbReference type="InterPro" id="IPR001123">
    <property type="entry name" value="LeuE-type"/>
</dbReference>
<feature type="transmembrane region" description="Helical" evidence="6">
    <location>
        <begin position="169"/>
        <end position="189"/>
    </location>
</feature>
<evidence type="ECO:0000256" key="1">
    <source>
        <dbReference type="ARBA" id="ARBA00004651"/>
    </source>
</evidence>
<dbReference type="KEGG" id="plia:E4191_22915"/>
<dbReference type="GO" id="GO:0015171">
    <property type="term" value="F:amino acid transmembrane transporter activity"/>
    <property type="evidence" value="ECO:0007669"/>
    <property type="project" value="TreeGrafter"/>
</dbReference>
<evidence type="ECO:0000313" key="8">
    <source>
        <dbReference type="Proteomes" id="UP000296374"/>
    </source>
</evidence>
<name>A0A4Y5STP2_9RHOB</name>
<accession>A0A4Y5STP2</accession>
<evidence type="ECO:0000256" key="3">
    <source>
        <dbReference type="ARBA" id="ARBA00022692"/>
    </source>
</evidence>
<feature type="transmembrane region" description="Helical" evidence="6">
    <location>
        <begin position="44"/>
        <end position="63"/>
    </location>
</feature>
<geneLocation type="plasmid" evidence="7 8">
    <name>unnamed1</name>
</geneLocation>
<organism evidence="7 8">
    <name type="scientific">Paracoccus liaowanqingii</name>
    <dbReference type="NCBI Taxonomy" id="2560053"/>
    <lineage>
        <taxon>Bacteria</taxon>
        <taxon>Pseudomonadati</taxon>
        <taxon>Pseudomonadota</taxon>
        <taxon>Alphaproteobacteria</taxon>
        <taxon>Rhodobacterales</taxon>
        <taxon>Paracoccaceae</taxon>
        <taxon>Paracoccus</taxon>
    </lineage>
</organism>
<comment type="subcellular location">
    <subcellularLocation>
        <location evidence="1">Cell membrane</location>
        <topology evidence="1">Multi-pass membrane protein</topology>
    </subcellularLocation>
</comment>
<feature type="transmembrane region" description="Helical" evidence="6">
    <location>
        <begin position="116"/>
        <end position="149"/>
    </location>
</feature>
<sequence>MDITAFFFAALALLLVPGPTNTLMGVAGANGGLRHVVRLMPAEIAGYLTTILPLAVVGNELLARVPGYGVALKLVAVVWIMVLAVRLWDAQAGGGQGDAVSAKRIFLTTALNPKALIFALVLLPAVGDLAFALHLILFCVLVAFAALVWGSVGALTRRPGAGAIWAQRLQRVAAVWLAVVSVSLVLGVMQT</sequence>
<gene>
    <name evidence="7" type="ORF">E4191_22915</name>
</gene>
<dbReference type="GO" id="GO:0033228">
    <property type="term" value="P:cysteine export across plasma membrane"/>
    <property type="evidence" value="ECO:0007669"/>
    <property type="project" value="TreeGrafter"/>
</dbReference>
<evidence type="ECO:0000256" key="2">
    <source>
        <dbReference type="ARBA" id="ARBA00022475"/>
    </source>
</evidence>
<keyword evidence="5 6" id="KW-0472">Membrane</keyword>
<dbReference type="PANTHER" id="PTHR30086:SF20">
    <property type="entry name" value="ARGININE EXPORTER PROTEIN ARGO-RELATED"/>
    <property type="match status" value="1"/>
</dbReference>